<evidence type="ECO:0000256" key="9">
    <source>
        <dbReference type="ARBA" id="ARBA00022989"/>
    </source>
</evidence>
<comment type="similarity">
    <text evidence="3 16">Belongs to the lipase chaperone family.</text>
</comment>
<dbReference type="GO" id="GO:0006457">
    <property type="term" value="P:protein folding"/>
    <property type="evidence" value="ECO:0007669"/>
    <property type="project" value="UniProtKB-UniRule"/>
</dbReference>
<dbReference type="SUPFAM" id="SSF158855">
    <property type="entry name" value="Lipase chaperone-like"/>
    <property type="match status" value="1"/>
</dbReference>
<gene>
    <name evidence="16" type="primary">lifO</name>
    <name evidence="17" type="ORF">SAMN05216186_11076</name>
</gene>
<accession>A0A1G9EIL4</accession>
<organism evidence="17 18">
    <name type="scientific">Pseudomonas indica</name>
    <dbReference type="NCBI Taxonomy" id="137658"/>
    <lineage>
        <taxon>Bacteria</taxon>
        <taxon>Pseudomonadati</taxon>
        <taxon>Pseudomonadota</taxon>
        <taxon>Gammaproteobacteria</taxon>
        <taxon>Pseudomonadales</taxon>
        <taxon>Pseudomonadaceae</taxon>
        <taxon>Pseudomonas</taxon>
    </lineage>
</organism>
<sequence length="347" mass="38496">MFPRVWFLASAALALVCAGAVLYWQWPATPEVATPSRMVASPAPAPLGVVPLPSRAQDAPSVQRPTIPATADTEVDGELTMDAAGNLVLSLRVRDYLDYFLSAAERIGLEAAVAAMVDDAGRRLREPALGQFSRLLADYMDYKRASLALMQQPLDPSQSQPQALEDAFQRLARLRREHMDAAAVEAFFGAEEAYARYTLDSLALQARDDLSGEDKARAIEALRTQLPEAMRASEVRQSEALAVQAESERLWQEGAGEEQVRDFLAMTYDPPTVERLLAEQQAERLWQQRYAAYRSELAGLRGNGLSEADRERESRLLRQRLFSADDLHRVETYDAIAAKQELADSGR</sequence>
<evidence type="ECO:0000256" key="12">
    <source>
        <dbReference type="ARBA" id="ARBA00023186"/>
    </source>
</evidence>
<name>A0A1G9EIL4_9PSED</name>
<dbReference type="InterPro" id="IPR004961">
    <property type="entry name" value="Lipase_chaperone"/>
</dbReference>
<keyword evidence="9 16" id="KW-1133">Transmembrane helix</keyword>
<dbReference type="Proteomes" id="UP000198706">
    <property type="component" value="Unassembled WGS sequence"/>
</dbReference>
<dbReference type="EMBL" id="FNFD01000010">
    <property type="protein sequence ID" value="SDK75990.1"/>
    <property type="molecule type" value="Genomic_DNA"/>
</dbReference>
<evidence type="ECO:0000256" key="10">
    <source>
        <dbReference type="ARBA" id="ARBA00023098"/>
    </source>
</evidence>
<evidence type="ECO:0000256" key="13">
    <source>
        <dbReference type="ARBA" id="ARBA00030948"/>
    </source>
</evidence>
<evidence type="ECO:0000256" key="7">
    <source>
        <dbReference type="ARBA" id="ARBA00022692"/>
    </source>
</evidence>
<keyword evidence="10 16" id="KW-0443">Lipid metabolism</keyword>
<evidence type="ECO:0000256" key="8">
    <source>
        <dbReference type="ARBA" id="ARBA00022963"/>
    </source>
</evidence>
<keyword evidence="12 16" id="KW-0143">Chaperone</keyword>
<evidence type="ECO:0000256" key="1">
    <source>
        <dbReference type="ARBA" id="ARBA00003280"/>
    </source>
</evidence>
<dbReference type="STRING" id="137658.SAMN05216186_11076"/>
<comment type="function">
    <text evidence="1 16">May be involved in the folding of the extracellular lipase during its passage through the periplasm.</text>
</comment>
<evidence type="ECO:0000256" key="6">
    <source>
        <dbReference type="ARBA" id="ARBA00022519"/>
    </source>
</evidence>
<evidence type="ECO:0000256" key="5">
    <source>
        <dbReference type="ARBA" id="ARBA00022475"/>
    </source>
</evidence>
<evidence type="ECO:0000313" key="18">
    <source>
        <dbReference type="Proteomes" id="UP000198706"/>
    </source>
</evidence>
<evidence type="ECO:0000256" key="4">
    <source>
        <dbReference type="ARBA" id="ARBA00019692"/>
    </source>
</evidence>
<keyword evidence="18" id="KW-1185">Reference proteome</keyword>
<keyword evidence="5 16" id="KW-1003">Cell membrane</keyword>
<evidence type="ECO:0000256" key="2">
    <source>
        <dbReference type="ARBA" id="ARBA00004383"/>
    </source>
</evidence>
<dbReference type="GO" id="GO:0051082">
    <property type="term" value="F:unfolded protein binding"/>
    <property type="evidence" value="ECO:0007669"/>
    <property type="project" value="UniProtKB-UniRule"/>
</dbReference>
<dbReference type="RefSeq" id="WP_084339639.1">
    <property type="nucleotide sequence ID" value="NZ_FNFD01000010.1"/>
</dbReference>
<evidence type="ECO:0000256" key="15">
    <source>
        <dbReference type="ARBA" id="ARBA00033028"/>
    </source>
</evidence>
<keyword evidence="7 16" id="KW-0812">Transmembrane</keyword>
<dbReference type="GO" id="GO:0016042">
    <property type="term" value="P:lipid catabolic process"/>
    <property type="evidence" value="ECO:0007669"/>
    <property type="project" value="UniProtKB-UniRule"/>
</dbReference>
<dbReference type="Pfam" id="PF03280">
    <property type="entry name" value="Lipase_chap"/>
    <property type="match status" value="1"/>
</dbReference>
<evidence type="ECO:0000256" key="11">
    <source>
        <dbReference type="ARBA" id="ARBA00023136"/>
    </source>
</evidence>
<evidence type="ECO:0000256" key="16">
    <source>
        <dbReference type="HAMAP-Rule" id="MF_00790"/>
    </source>
</evidence>
<dbReference type="AlphaFoldDB" id="A0A1G9EIL4"/>
<evidence type="ECO:0000313" key="17">
    <source>
        <dbReference type="EMBL" id="SDK75990.1"/>
    </source>
</evidence>
<keyword evidence="6 16" id="KW-0997">Cell inner membrane</keyword>
<keyword evidence="11 16" id="KW-0472">Membrane</keyword>
<comment type="subcellular location">
    <subcellularLocation>
        <location evidence="2">Cell inner membrane</location>
        <topology evidence="2">Single-pass membrane protein</topology>
        <orientation evidence="2">Periplasmic side</orientation>
    </subcellularLocation>
</comment>
<reference evidence="17 18" key="1">
    <citation type="submission" date="2016-10" db="EMBL/GenBank/DDBJ databases">
        <authorList>
            <person name="de Groot N.N."/>
        </authorList>
    </citation>
    <scope>NUCLEOTIDE SEQUENCE [LARGE SCALE GENOMIC DNA]</scope>
    <source>
        <strain evidence="17 18">JCM 21544</strain>
    </source>
</reference>
<proteinExistence type="inferred from homology"/>
<protein>
    <recommendedName>
        <fullName evidence="4 16">Lipase chaperone</fullName>
    </recommendedName>
    <alternativeName>
        <fullName evidence="16">Lipase activator protein</fullName>
    </alternativeName>
    <alternativeName>
        <fullName evidence="15 16">Lipase foldase</fullName>
    </alternativeName>
    <alternativeName>
        <fullName evidence="13 16">Lipase helper protein</fullName>
    </alternativeName>
    <alternativeName>
        <fullName evidence="14 16">Lipase modulator</fullName>
    </alternativeName>
</protein>
<dbReference type="GO" id="GO:0005886">
    <property type="term" value="C:plasma membrane"/>
    <property type="evidence" value="ECO:0007669"/>
    <property type="project" value="UniProtKB-SubCell"/>
</dbReference>
<keyword evidence="8 16" id="KW-0442">Lipid degradation</keyword>
<evidence type="ECO:0000256" key="14">
    <source>
        <dbReference type="ARBA" id="ARBA00031542"/>
    </source>
</evidence>
<dbReference type="HAMAP" id="MF_00790">
    <property type="entry name" value="Lipase_chap"/>
    <property type="match status" value="1"/>
</dbReference>
<evidence type="ECO:0000256" key="3">
    <source>
        <dbReference type="ARBA" id="ARBA00010358"/>
    </source>
</evidence>